<keyword evidence="9" id="KW-0864">Zinc transport</keyword>
<evidence type="ECO:0000256" key="3">
    <source>
        <dbReference type="ARBA" id="ARBA00015915"/>
    </source>
</evidence>
<keyword evidence="10" id="KW-0406">Ion transport</keyword>
<keyword evidence="7" id="KW-0574">Periplasm</keyword>
<feature type="chain" id="PRO_5012073567" description="High-affinity zinc uptake system protein ZnuA" evidence="14">
    <location>
        <begin position="23"/>
        <end position="299"/>
    </location>
</feature>
<feature type="signal peptide" evidence="14">
    <location>
        <begin position="1"/>
        <end position="22"/>
    </location>
</feature>
<evidence type="ECO:0000256" key="8">
    <source>
        <dbReference type="ARBA" id="ARBA00022833"/>
    </source>
</evidence>
<evidence type="ECO:0000256" key="11">
    <source>
        <dbReference type="ARBA" id="ARBA00023157"/>
    </source>
</evidence>
<comment type="caution">
    <text evidence="15">The sequence shown here is derived from an EMBL/GenBank/DDBJ whole genome shotgun (WGS) entry which is preliminary data.</text>
</comment>
<evidence type="ECO:0000256" key="5">
    <source>
        <dbReference type="ARBA" id="ARBA00022723"/>
    </source>
</evidence>
<evidence type="ECO:0000256" key="10">
    <source>
        <dbReference type="ARBA" id="ARBA00023065"/>
    </source>
</evidence>
<dbReference type="InterPro" id="IPR035520">
    <property type="entry name" value="ZnuA"/>
</dbReference>
<name>A0A1Q9HGJ6_9VIBR</name>
<comment type="function">
    <text evidence="12">Part of the ATP-binding cassette (ABC) transport system ZnuABC involved in zinc import. Binds zinc with high affinity and specificity and delivers it to the membrane permease for translocation into the cytoplasm.</text>
</comment>
<dbReference type="OrthoDB" id="7346865at2"/>
<gene>
    <name evidence="15" type="ORF">BIY22_20555</name>
</gene>
<dbReference type="RefSeq" id="WP_075708978.1">
    <property type="nucleotide sequence ID" value="NZ_MJMJ01000018.1"/>
</dbReference>
<evidence type="ECO:0000313" key="15">
    <source>
        <dbReference type="EMBL" id="OLQ88971.1"/>
    </source>
</evidence>
<organism evidence="15 16">
    <name type="scientific">Vibrio panuliri</name>
    <dbReference type="NCBI Taxonomy" id="1381081"/>
    <lineage>
        <taxon>Bacteria</taxon>
        <taxon>Pseudomonadati</taxon>
        <taxon>Pseudomonadota</taxon>
        <taxon>Gammaproteobacteria</taxon>
        <taxon>Vibrionales</taxon>
        <taxon>Vibrionaceae</taxon>
        <taxon>Vibrio</taxon>
    </lineage>
</organism>
<protein>
    <recommendedName>
        <fullName evidence="3">High-affinity zinc uptake system protein ZnuA</fullName>
    </recommendedName>
</protein>
<accession>A0A1Q9HGJ6</accession>
<dbReference type="FunFam" id="3.40.50.1980:FF:000006">
    <property type="entry name" value="Zinc ABC transporter substrate-binding protein ZnuA"/>
    <property type="match status" value="1"/>
</dbReference>
<keyword evidence="8" id="KW-0862">Zinc</keyword>
<dbReference type="GO" id="GO:0042597">
    <property type="term" value="C:periplasmic space"/>
    <property type="evidence" value="ECO:0007669"/>
    <property type="project" value="UniProtKB-SubCell"/>
</dbReference>
<reference evidence="15 16" key="1">
    <citation type="submission" date="2016-09" db="EMBL/GenBank/DDBJ databases">
        <title>Genomic Taxonomy of the Vibrionaceae.</title>
        <authorList>
            <person name="Gonzalez-Castillo A."/>
            <person name="Gomez-Gil B."/>
            <person name="Enciso-Ibarra K."/>
        </authorList>
    </citation>
    <scope>NUCLEOTIDE SEQUENCE [LARGE SCALE GENOMIC DNA]</scope>
    <source>
        <strain evidence="15 16">CAIM 703</strain>
    </source>
</reference>
<evidence type="ECO:0000256" key="14">
    <source>
        <dbReference type="SAM" id="SignalP"/>
    </source>
</evidence>
<evidence type="ECO:0000313" key="16">
    <source>
        <dbReference type="Proteomes" id="UP000186313"/>
    </source>
</evidence>
<proteinExistence type="inferred from homology"/>
<evidence type="ECO:0000256" key="1">
    <source>
        <dbReference type="ARBA" id="ARBA00004418"/>
    </source>
</evidence>
<dbReference type="PRINTS" id="PR00690">
    <property type="entry name" value="ADHESNFAMILY"/>
</dbReference>
<sequence length="299" mass="33504">MKTKFAVLTAPLLAFVCSTAAAEQPQVLTSIKPIQMIAHEIMLGTGEPDVLLQSNASPHDYAMKPSDVKKVKNADLVIWFGTGLEPFLAGVLEQKEQVLELSKISGLSLREFSHDGHDHHDHDGHDHGSHDPHFWLGYQPTLQVAHSIANELSRLDQANAQQYQANYDKFAQRYKEKRQQIDALLTPVKQQGYYVFHDAYGYFEQDYQLNHLGHFTVTPDRKPGAKTLIKIRNELRNENAKCVFAEPQFTPAVVQSVMRGSDAKLGELDPVASTISVQDGSYFAFLDQISHSFAECLSK</sequence>
<dbReference type="PANTHER" id="PTHR42953:SF3">
    <property type="entry name" value="HIGH-AFFINITY ZINC UPTAKE SYSTEM PROTEIN ZNUA"/>
    <property type="match status" value="1"/>
</dbReference>
<dbReference type="NCBIfam" id="NF007091">
    <property type="entry name" value="PRK09545.1"/>
    <property type="match status" value="1"/>
</dbReference>
<dbReference type="Pfam" id="PF01297">
    <property type="entry name" value="ZnuA"/>
    <property type="match status" value="1"/>
</dbReference>
<keyword evidence="11" id="KW-1015">Disulfide bond</keyword>
<evidence type="ECO:0000256" key="2">
    <source>
        <dbReference type="ARBA" id="ARBA00011028"/>
    </source>
</evidence>
<evidence type="ECO:0000256" key="7">
    <source>
        <dbReference type="ARBA" id="ARBA00022764"/>
    </source>
</evidence>
<comment type="subcellular location">
    <subcellularLocation>
        <location evidence="1">Periplasm</location>
    </subcellularLocation>
</comment>
<dbReference type="InterPro" id="IPR006128">
    <property type="entry name" value="Lipoprotein_PsaA-like"/>
</dbReference>
<dbReference type="CDD" id="cd01019">
    <property type="entry name" value="ZnuA"/>
    <property type="match status" value="1"/>
</dbReference>
<evidence type="ECO:0000256" key="6">
    <source>
        <dbReference type="ARBA" id="ARBA00022729"/>
    </source>
</evidence>
<dbReference type="InterPro" id="IPR050492">
    <property type="entry name" value="Bact_metal-bind_prot9"/>
</dbReference>
<dbReference type="STRING" id="1381081.BIY22_20555"/>
<evidence type="ECO:0000256" key="9">
    <source>
        <dbReference type="ARBA" id="ARBA00022906"/>
    </source>
</evidence>
<keyword evidence="4 13" id="KW-0813">Transport</keyword>
<dbReference type="EMBL" id="MJMJ01000018">
    <property type="protein sequence ID" value="OLQ88971.1"/>
    <property type="molecule type" value="Genomic_DNA"/>
</dbReference>
<dbReference type="PRINTS" id="PR00691">
    <property type="entry name" value="ADHESINB"/>
</dbReference>
<dbReference type="InterPro" id="IPR006129">
    <property type="entry name" value="AdhesinB"/>
</dbReference>
<dbReference type="InterPro" id="IPR006127">
    <property type="entry name" value="ZnuA-like"/>
</dbReference>
<dbReference type="Gene3D" id="3.40.50.1980">
    <property type="entry name" value="Nitrogenase molybdenum iron protein domain"/>
    <property type="match status" value="2"/>
</dbReference>
<dbReference type="GO" id="GO:0046872">
    <property type="term" value="F:metal ion binding"/>
    <property type="evidence" value="ECO:0007669"/>
    <property type="project" value="UniProtKB-KW"/>
</dbReference>
<dbReference type="GO" id="GO:0006829">
    <property type="term" value="P:zinc ion transport"/>
    <property type="evidence" value="ECO:0007669"/>
    <property type="project" value="UniProtKB-KW"/>
</dbReference>
<dbReference type="GO" id="GO:0007155">
    <property type="term" value="P:cell adhesion"/>
    <property type="evidence" value="ECO:0007669"/>
    <property type="project" value="InterPro"/>
</dbReference>
<dbReference type="Proteomes" id="UP000186313">
    <property type="component" value="Unassembled WGS sequence"/>
</dbReference>
<evidence type="ECO:0000256" key="13">
    <source>
        <dbReference type="RuleBase" id="RU003512"/>
    </source>
</evidence>
<dbReference type="PANTHER" id="PTHR42953">
    <property type="entry name" value="HIGH-AFFINITY ZINC UPTAKE SYSTEM PROTEIN ZNUA-RELATED"/>
    <property type="match status" value="1"/>
</dbReference>
<keyword evidence="5" id="KW-0479">Metal-binding</keyword>
<evidence type="ECO:0000256" key="12">
    <source>
        <dbReference type="ARBA" id="ARBA00045516"/>
    </source>
</evidence>
<dbReference type="AlphaFoldDB" id="A0A1Q9HGJ6"/>
<comment type="similarity">
    <text evidence="2 13">Belongs to the bacterial solute-binding protein 9 family.</text>
</comment>
<dbReference type="SUPFAM" id="SSF53807">
    <property type="entry name" value="Helical backbone' metal receptor"/>
    <property type="match status" value="1"/>
</dbReference>
<keyword evidence="6 14" id="KW-0732">Signal</keyword>
<evidence type="ECO:0000256" key="4">
    <source>
        <dbReference type="ARBA" id="ARBA00022448"/>
    </source>
</evidence>